<dbReference type="Proteomes" id="UP001642409">
    <property type="component" value="Unassembled WGS sequence"/>
</dbReference>
<dbReference type="EMBL" id="CATOUU010001083">
    <property type="protein sequence ID" value="CAI9970728.1"/>
    <property type="molecule type" value="Genomic_DNA"/>
</dbReference>
<reference evidence="1" key="1">
    <citation type="submission" date="2023-06" db="EMBL/GenBank/DDBJ databases">
        <authorList>
            <person name="Kurt Z."/>
        </authorList>
    </citation>
    <scope>NUCLEOTIDE SEQUENCE</scope>
</reference>
<reference evidence="2 3" key="2">
    <citation type="submission" date="2024-07" db="EMBL/GenBank/DDBJ databases">
        <authorList>
            <person name="Akdeniz Z."/>
        </authorList>
    </citation>
    <scope>NUCLEOTIDE SEQUENCE [LARGE SCALE GENOMIC DNA]</scope>
</reference>
<comment type="caution">
    <text evidence="1">The sequence shown here is derived from an EMBL/GenBank/DDBJ whole genome shotgun (WGS) entry which is preliminary data.</text>
</comment>
<evidence type="ECO:0000313" key="3">
    <source>
        <dbReference type="Proteomes" id="UP001642409"/>
    </source>
</evidence>
<proteinExistence type="predicted"/>
<evidence type="ECO:0000313" key="1">
    <source>
        <dbReference type="EMBL" id="CAI9970728.1"/>
    </source>
</evidence>
<name>A0AA86RCX1_9EUKA</name>
<gene>
    <name evidence="2" type="ORF">HINF_LOCUS44915</name>
    <name evidence="1" type="ORF">HINF_LOCUS58373</name>
</gene>
<keyword evidence="3" id="KW-1185">Reference proteome</keyword>
<accession>A0AA86RCX1</accession>
<protein>
    <submittedName>
        <fullName evidence="2">Hypothetical_protein</fullName>
    </submittedName>
</protein>
<evidence type="ECO:0000313" key="2">
    <source>
        <dbReference type="EMBL" id="CAL6052574.1"/>
    </source>
</evidence>
<dbReference type="AlphaFoldDB" id="A0AA86RCX1"/>
<dbReference type="EMBL" id="CAXDID020000193">
    <property type="protein sequence ID" value="CAL6052574.1"/>
    <property type="molecule type" value="Genomic_DNA"/>
</dbReference>
<sequence>MKSIFFNKTLLLVLVYLQIQYMLKYNVRLNEYLQDNFTIIHLYKTQIVALKKVKVHVLEKKQFMKMKSRAQNRHQNANRIQMIITQKKQKNRNTAVKIKLNGAALEFAASE</sequence>
<organism evidence="1">
    <name type="scientific">Hexamita inflata</name>
    <dbReference type="NCBI Taxonomy" id="28002"/>
    <lineage>
        <taxon>Eukaryota</taxon>
        <taxon>Metamonada</taxon>
        <taxon>Diplomonadida</taxon>
        <taxon>Hexamitidae</taxon>
        <taxon>Hexamitinae</taxon>
        <taxon>Hexamita</taxon>
    </lineage>
</organism>